<dbReference type="KEGG" id="salk:FBQ74_06830"/>
<name>A0A5B7YBV5_9ALTE</name>
<dbReference type="Pfam" id="PF00581">
    <property type="entry name" value="Rhodanese"/>
    <property type="match status" value="1"/>
</dbReference>
<evidence type="ECO:0000313" key="3">
    <source>
        <dbReference type="Proteomes" id="UP000304912"/>
    </source>
</evidence>
<accession>A0A5B7YBV5</accession>
<organism evidence="2 3">
    <name type="scientific">Salinimonas iocasae</name>
    <dbReference type="NCBI Taxonomy" id="2572577"/>
    <lineage>
        <taxon>Bacteria</taxon>
        <taxon>Pseudomonadati</taxon>
        <taxon>Pseudomonadota</taxon>
        <taxon>Gammaproteobacteria</taxon>
        <taxon>Alteromonadales</taxon>
        <taxon>Alteromonadaceae</taxon>
        <taxon>Alteromonas/Salinimonas group</taxon>
        <taxon>Salinimonas</taxon>
    </lineage>
</organism>
<dbReference type="AlphaFoldDB" id="A0A5B7YBV5"/>
<gene>
    <name evidence="2" type="ORF">FBQ74_06830</name>
</gene>
<dbReference type="SMART" id="SM00450">
    <property type="entry name" value="RHOD"/>
    <property type="match status" value="1"/>
</dbReference>
<reference evidence="2 3" key="1">
    <citation type="submission" date="2019-04" db="EMBL/GenBank/DDBJ databases">
        <title>Salinimonas iocasae sp. nov., a halophilic bacterium isolated from the outer tube casing of tubeworms in Okinawa Trough.</title>
        <authorList>
            <person name="Zhang H."/>
            <person name="Wang H."/>
            <person name="Li C."/>
        </authorList>
    </citation>
    <scope>NUCLEOTIDE SEQUENCE [LARGE SCALE GENOMIC DNA]</scope>
    <source>
        <strain evidence="2 3">KX18D6</strain>
    </source>
</reference>
<dbReference type="PROSITE" id="PS50206">
    <property type="entry name" value="RHODANESE_3"/>
    <property type="match status" value="1"/>
</dbReference>
<keyword evidence="3" id="KW-1185">Reference proteome</keyword>
<dbReference type="Proteomes" id="UP000304912">
    <property type="component" value="Chromosome"/>
</dbReference>
<dbReference type="EMBL" id="CP039852">
    <property type="protein sequence ID" value="QCZ93217.1"/>
    <property type="molecule type" value="Genomic_DNA"/>
</dbReference>
<dbReference type="PANTHER" id="PTHR43031">
    <property type="entry name" value="FAD-DEPENDENT OXIDOREDUCTASE"/>
    <property type="match status" value="1"/>
</dbReference>
<dbReference type="OrthoDB" id="9791096at2"/>
<evidence type="ECO:0000313" key="2">
    <source>
        <dbReference type="EMBL" id="QCZ93217.1"/>
    </source>
</evidence>
<protein>
    <submittedName>
        <fullName evidence="2">Rhodanese-like domain-containing protein</fullName>
    </submittedName>
</protein>
<dbReference type="InterPro" id="IPR001763">
    <property type="entry name" value="Rhodanese-like_dom"/>
</dbReference>
<dbReference type="InterPro" id="IPR050229">
    <property type="entry name" value="GlpE_sulfurtransferase"/>
</dbReference>
<dbReference type="RefSeq" id="WP_139755963.1">
    <property type="nucleotide sequence ID" value="NZ_CP039852.1"/>
</dbReference>
<dbReference type="CDD" id="cd00158">
    <property type="entry name" value="RHOD"/>
    <property type="match status" value="1"/>
</dbReference>
<dbReference type="PANTHER" id="PTHR43031:SF1">
    <property type="entry name" value="PYRIDINE NUCLEOTIDE-DISULPHIDE OXIDOREDUCTASE"/>
    <property type="match status" value="1"/>
</dbReference>
<sequence>MLKSVQERLSQLPKSIRTVTATEAKQELDENKGALIDVREPSELADSPVNSSFTIPRGVLEMKALDQFKDPDKPLYLHCASGVRAQLSAEQLLKMGYTNVSAIVSDIKDIQNTFNT</sequence>
<evidence type="ECO:0000259" key="1">
    <source>
        <dbReference type="PROSITE" id="PS50206"/>
    </source>
</evidence>
<dbReference type="Gene3D" id="3.40.250.10">
    <property type="entry name" value="Rhodanese-like domain"/>
    <property type="match status" value="1"/>
</dbReference>
<dbReference type="InterPro" id="IPR036873">
    <property type="entry name" value="Rhodanese-like_dom_sf"/>
</dbReference>
<dbReference type="SUPFAM" id="SSF52821">
    <property type="entry name" value="Rhodanese/Cell cycle control phosphatase"/>
    <property type="match status" value="1"/>
</dbReference>
<feature type="domain" description="Rhodanese" evidence="1">
    <location>
        <begin position="29"/>
        <end position="101"/>
    </location>
</feature>
<proteinExistence type="predicted"/>